<dbReference type="AlphaFoldDB" id="A0A5B9QUZ1"/>
<sequence length="169" mass="18736">MAAPSTTPLRVRLLIDRQVQGALLCRAGIYAAAGLLYMCCVLYFSQALADPSLSWGQHFTNFAFDAFCWAPGVLVLMPIVAHDVLRMSNRFAGPVFRLRSEMQVLAAGEDGREIKFRDEDQWTELAPLYNQLRAELLELRNQVAAPPLDRPAAVNASPRMTEEPATVSV</sequence>
<evidence type="ECO:0000313" key="3">
    <source>
        <dbReference type="EMBL" id="QEG42858.1"/>
    </source>
</evidence>
<protein>
    <recommendedName>
        <fullName evidence="5">HAMP domain-containing protein</fullName>
    </recommendedName>
</protein>
<dbReference type="Proteomes" id="UP000325286">
    <property type="component" value="Chromosome"/>
</dbReference>
<accession>A0A5B9QUZ1</accession>
<keyword evidence="4" id="KW-1185">Reference proteome</keyword>
<gene>
    <name evidence="3" type="ORF">UC8_49000</name>
</gene>
<dbReference type="RefSeq" id="WP_068132759.1">
    <property type="nucleotide sequence ID" value="NZ_CP042914.1"/>
</dbReference>
<feature type="region of interest" description="Disordered" evidence="1">
    <location>
        <begin position="150"/>
        <end position="169"/>
    </location>
</feature>
<reference evidence="3 4" key="1">
    <citation type="submission" date="2019-08" db="EMBL/GenBank/DDBJ databases">
        <title>Deep-cultivation of Planctomycetes and their phenomic and genomic characterization uncovers novel biology.</title>
        <authorList>
            <person name="Wiegand S."/>
            <person name="Jogler M."/>
            <person name="Boedeker C."/>
            <person name="Pinto D."/>
            <person name="Vollmers J."/>
            <person name="Rivas-Marin E."/>
            <person name="Kohn T."/>
            <person name="Peeters S.H."/>
            <person name="Heuer A."/>
            <person name="Rast P."/>
            <person name="Oberbeckmann S."/>
            <person name="Bunk B."/>
            <person name="Jeske O."/>
            <person name="Meyerdierks A."/>
            <person name="Storesund J.E."/>
            <person name="Kallscheuer N."/>
            <person name="Luecker S."/>
            <person name="Lage O.M."/>
            <person name="Pohl T."/>
            <person name="Merkel B.J."/>
            <person name="Hornburger P."/>
            <person name="Mueller R.-W."/>
            <person name="Bruemmer F."/>
            <person name="Labrenz M."/>
            <person name="Spormann A.M."/>
            <person name="Op den Camp H."/>
            <person name="Overmann J."/>
            <person name="Amann R."/>
            <person name="Jetten M.S.M."/>
            <person name="Mascher T."/>
            <person name="Medema M.H."/>
            <person name="Devos D.P."/>
            <person name="Kaster A.-K."/>
            <person name="Ovreas L."/>
            <person name="Rohde M."/>
            <person name="Galperin M.Y."/>
            <person name="Jogler C."/>
        </authorList>
    </citation>
    <scope>NUCLEOTIDE SEQUENCE [LARGE SCALE GENOMIC DNA]</scope>
    <source>
        <strain evidence="3 4">UC8</strain>
    </source>
</reference>
<dbReference type="EMBL" id="CP042914">
    <property type="protein sequence ID" value="QEG42858.1"/>
    <property type="molecule type" value="Genomic_DNA"/>
</dbReference>
<evidence type="ECO:0000256" key="1">
    <source>
        <dbReference type="SAM" id="MobiDB-lite"/>
    </source>
</evidence>
<keyword evidence="2" id="KW-1133">Transmembrane helix</keyword>
<dbReference type="KEGG" id="rul:UC8_49000"/>
<evidence type="ECO:0000256" key="2">
    <source>
        <dbReference type="SAM" id="Phobius"/>
    </source>
</evidence>
<feature type="transmembrane region" description="Helical" evidence="2">
    <location>
        <begin position="21"/>
        <end position="44"/>
    </location>
</feature>
<name>A0A5B9QUZ1_9BACT</name>
<evidence type="ECO:0000313" key="4">
    <source>
        <dbReference type="Proteomes" id="UP000325286"/>
    </source>
</evidence>
<proteinExistence type="predicted"/>
<dbReference type="OrthoDB" id="270597at2"/>
<keyword evidence="2" id="KW-0472">Membrane</keyword>
<organism evidence="3 4">
    <name type="scientific">Roseimaritima ulvae</name>
    <dbReference type="NCBI Taxonomy" id="980254"/>
    <lineage>
        <taxon>Bacteria</taxon>
        <taxon>Pseudomonadati</taxon>
        <taxon>Planctomycetota</taxon>
        <taxon>Planctomycetia</taxon>
        <taxon>Pirellulales</taxon>
        <taxon>Pirellulaceae</taxon>
        <taxon>Roseimaritima</taxon>
    </lineage>
</organism>
<keyword evidence="2" id="KW-0812">Transmembrane</keyword>
<feature type="transmembrane region" description="Helical" evidence="2">
    <location>
        <begin position="64"/>
        <end position="81"/>
    </location>
</feature>
<evidence type="ECO:0008006" key="5">
    <source>
        <dbReference type="Google" id="ProtNLM"/>
    </source>
</evidence>